<evidence type="ECO:0000313" key="1">
    <source>
        <dbReference type="EMBL" id="REC41038.1"/>
    </source>
</evidence>
<gene>
    <name evidence="1" type="ORF">DRF68_19270</name>
</gene>
<keyword evidence="2" id="KW-1185">Reference proteome</keyword>
<comment type="caution">
    <text evidence="1">The sequence shown here is derived from an EMBL/GenBank/DDBJ whole genome shotgun (WGS) entry which is preliminary data.</text>
</comment>
<name>A0A3D9AI55_9FLAO</name>
<dbReference type="AlphaFoldDB" id="A0A3D9AI55"/>
<evidence type="ECO:0000313" key="2">
    <source>
        <dbReference type="Proteomes" id="UP000256924"/>
    </source>
</evidence>
<proteinExistence type="predicted"/>
<dbReference type="EMBL" id="QNVU01000064">
    <property type="protein sequence ID" value="REC41038.1"/>
    <property type="molecule type" value="Genomic_DNA"/>
</dbReference>
<reference evidence="1 2" key="1">
    <citation type="journal article" date="2004" name="Emerg. Infect. Dis.">
        <title>Amoebae-resisting bacteria isolated from human nasal swabs by amoebal coculture.</title>
        <authorList>
            <person name="Greub G."/>
            <person name="La Scola B."/>
            <person name="Raoult D."/>
        </authorList>
    </citation>
    <scope>NUCLEOTIDE SEQUENCE [LARGE SCALE GENOMIC DNA]</scope>
    <source>
        <strain evidence="1 2">CCUG 51329</strain>
    </source>
</reference>
<organism evidence="1 2">
    <name type="scientific">Candidatus Chryseobacterium massiliense</name>
    <dbReference type="NCBI Taxonomy" id="204089"/>
    <lineage>
        <taxon>Bacteria</taxon>
        <taxon>Pseudomonadati</taxon>
        <taxon>Bacteroidota</taxon>
        <taxon>Flavobacteriia</taxon>
        <taxon>Flavobacteriales</taxon>
        <taxon>Weeksellaceae</taxon>
        <taxon>Chryseobacterium group</taxon>
        <taxon>Chryseobacterium</taxon>
    </lineage>
</organism>
<accession>A0A3D9AI55</accession>
<dbReference type="Proteomes" id="UP000256924">
    <property type="component" value="Unassembled WGS sequence"/>
</dbReference>
<protein>
    <submittedName>
        <fullName evidence="1">Uncharacterized protein</fullName>
    </submittedName>
</protein>
<sequence length="67" mass="7474">MTGLKTHFFGSCSGLLRIGFGKMGFFPKKDRTTVEGFWEDFMKVSASLYASASLSVLQYNLILNKSL</sequence>